<comment type="caution">
    <text evidence="1">The sequence shown here is derived from an EMBL/GenBank/DDBJ whole genome shotgun (WGS) entry which is preliminary data.</text>
</comment>
<gene>
    <name evidence="1" type="ORF">GGP83_002070</name>
</gene>
<evidence type="ECO:0000313" key="2">
    <source>
        <dbReference type="Proteomes" id="UP001155010"/>
    </source>
</evidence>
<evidence type="ECO:0000313" key="1">
    <source>
        <dbReference type="EMBL" id="MCS3952107.1"/>
    </source>
</evidence>
<dbReference type="EMBL" id="JANUBB010000008">
    <property type="protein sequence ID" value="MCS3952107.1"/>
    <property type="molecule type" value="Genomic_DNA"/>
</dbReference>
<protein>
    <submittedName>
        <fullName evidence="1">Uncharacterized protein</fullName>
    </submittedName>
</protein>
<name>A0A9X2U9G3_9BACT</name>
<reference evidence="1" key="1">
    <citation type="submission" date="2022-08" db="EMBL/GenBank/DDBJ databases">
        <title>Genomic Encyclopedia of Type Strains, Phase V (KMG-V): Genome sequencing to study the core and pangenomes of soil and plant-associated prokaryotes.</title>
        <authorList>
            <person name="Whitman W."/>
        </authorList>
    </citation>
    <scope>NUCLEOTIDE SEQUENCE</scope>
    <source>
        <strain evidence="1">SP2017</strain>
    </source>
</reference>
<proteinExistence type="predicted"/>
<sequence>MDEINRLIDDSPFRMAPLVRAAAAHTSSASRRDGRVTAT</sequence>
<accession>A0A9X2U9G3</accession>
<dbReference type="Proteomes" id="UP001155010">
    <property type="component" value="Unassembled WGS sequence"/>
</dbReference>
<organism evidence="1 2">
    <name type="scientific">Salinibacter ruber</name>
    <dbReference type="NCBI Taxonomy" id="146919"/>
    <lineage>
        <taxon>Bacteria</taxon>
        <taxon>Pseudomonadati</taxon>
        <taxon>Rhodothermota</taxon>
        <taxon>Rhodothermia</taxon>
        <taxon>Rhodothermales</taxon>
        <taxon>Salinibacteraceae</taxon>
        <taxon>Salinibacter</taxon>
    </lineage>
</organism>
<dbReference type="AlphaFoldDB" id="A0A9X2U9G3"/>